<dbReference type="InterPro" id="IPR054684">
    <property type="entry name" value="CruF-like_cyanobact"/>
</dbReference>
<feature type="transmembrane region" description="Helical" evidence="1">
    <location>
        <begin position="117"/>
        <end position="140"/>
    </location>
</feature>
<dbReference type="Proteomes" id="UP001231370">
    <property type="component" value="Unassembled WGS sequence"/>
</dbReference>
<proteinExistence type="predicted"/>
<dbReference type="EMBL" id="JAQPOK010000090">
    <property type="protein sequence ID" value="MDJ1179737.1"/>
    <property type="molecule type" value="Genomic_DNA"/>
</dbReference>
<feature type="transmembrane region" description="Helical" evidence="1">
    <location>
        <begin position="12"/>
        <end position="30"/>
    </location>
</feature>
<dbReference type="RefSeq" id="WP_283763041.1">
    <property type="nucleotide sequence ID" value="NZ_JAQPOK010000090.1"/>
</dbReference>
<feature type="transmembrane region" description="Helical" evidence="1">
    <location>
        <begin position="201"/>
        <end position="219"/>
    </location>
</feature>
<name>A0ABT7BLV1_9CYAN</name>
<evidence type="ECO:0000313" key="3">
    <source>
        <dbReference type="Proteomes" id="UP001231370"/>
    </source>
</evidence>
<sequence length="306" mass="33278">MKPLEIAQRICLMGHIATMPFGWVGLLFILPNPEMIVNLPPIGQTLFRVSMSGGGVVNILLGAAAVALYAYRTLGVRRWLGFMVPAVCLSLSSELMGTCTGFPFGDYGYLSGLGYKIAGLVPFTIPLSWFYVGLVSYLIALGGLQVAQNRTMIRQVGAIAVGAVLLTAWDFVLDPAMSQTIIHFWEWGQEGPFFGMPYQNFAGWLATGALFMSVGTWIWGQELPQVSRPQLGFPLVVYLSNFTYAAVLSGFSGFTIPVVLGMIVAVMPALILWWITPEKGDEGERLNSPAGDRNRVTQTTVNVVAK</sequence>
<reference evidence="2 3" key="1">
    <citation type="submission" date="2023-01" db="EMBL/GenBank/DDBJ databases">
        <title>Novel diversity within Roseofilum (Cyanobacteria; Desertifilaceae) from marine benthic mats with descriptions of four novel species.</title>
        <authorList>
            <person name="Wang Y."/>
            <person name="Berthold D.E."/>
            <person name="Hu J."/>
            <person name="Lefler F.W."/>
            <person name="Laughinghouse H.D. IV."/>
        </authorList>
    </citation>
    <scope>NUCLEOTIDE SEQUENCE [LARGE SCALE GENOMIC DNA]</scope>
    <source>
        <strain evidence="2 3">BLCC-M91</strain>
    </source>
</reference>
<dbReference type="PANTHER" id="PTHR39419">
    <property type="entry name" value="SLL0814 PROTEIN"/>
    <property type="match status" value="1"/>
</dbReference>
<feature type="transmembrane region" description="Helical" evidence="1">
    <location>
        <begin position="254"/>
        <end position="275"/>
    </location>
</feature>
<dbReference type="PANTHER" id="PTHR39419:SF1">
    <property type="entry name" value="SLL0814 PROTEIN"/>
    <property type="match status" value="1"/>
</dbReference>
<evidence type="ECO:0000256" key="1">
    <source>
        <dbReference type="SAM" id="Phobius"/>
    </source>
</evidence>
<keyword evidence="1" id="KW-1133">Transmembrane helix</keyword>
<accession>A0ABT7BLV1</accession>
<keyword evidence="1" id="KW-0812">Transmembrane</keyword>
<protein>
    <submittedName>
        <fullName evidence="2">Carotenoid biosynthesis protein</fullName>
    </submittedName>
</protein>
<dbReference type="InterPro" id="IPR007354">
    <property type="entry name" value="CruF-like"/>
</dbReference>
<feature type="transmembrane region" description="Helical" evidence="1">
    <location>
        <begin position="231"/>
        <end position="248"/>
    </location>
</feature>
<keyword evidence="3" id="KW-1185">Reference proteome</keyword>
<gene>
    <name evidence="2" type="ORF">PJF56_12765</name>
</gene>
<dbReference type="Pfam" id="PF04240">
    <property type="entry name" value="Caroten_synth"/>
    <property type="match status" value="1"/>
</dbReference>
<organism evidence="2 3">
    <name type="scientific">Roseofilum halophilum BLCC-M91</name>
    <dbReference type="NCBI Taxonomy" id="3022259"/>
    <lineage>
        <taxon>Bacteria</taxon>
        <taxon>Bacillati</taxon>
        <taxon>Cyanobacteriota</taxon>
        <taxon>Cyanophyceae</taxon>
        <taxon>Desertifilales</taxon>
        <taxon>Desertifilaceae</taxon>
        <taxon>Roseofilum</taxon>
        <taxon>Roseofilum halophilum</taxon>
    </lineage>
</organism>
<keyword evidence="1" id="KW-0472">Membrane</keyword>
<evidence type="ECO:0000313" key="2">
    <source>
        <dbReference type="EMBL" id="MDJ1179737.1"/>
    </source>
</evidence>
<dbReference type="NCBIfam" id="NF045693">
    <property type="entry name" value="GCarotHydoxCruF"/>
    <property type="match status" value="1"/>
</dbReference>
<feature type="transmembrane region" description="Helical" evidence="1">
    <location>
        <begin position="82"/>
        <end position="105"/>
    </location>
</feature>
<feature type="transmembrane region" description="Helical" evidence="1">
    <location>
        <begin position="50"/>
        <end position="70"/>
    </location>
</feature>
<comment type="caution">
    <text evidence="2">The sequence shown here is derived from an EMBL/GenBank/DDBJ whole genome shotgun (WGS) entry which is preliminary data.</text>
</comment>
<feature type="transmembrane region" description="Helical" evidence="1">
    <location>
        <begin position="152"/>
        <end position="169"/>
    </location>
</feature>